<comment type="cofactor">
    <cofactor evidence="1">
        <name>FAD</name>
        <dbReference type="ChEBI" id="CHEBI:57692"/>
    </cofactor>
</comment>
<name>A0ABT6AVW4_9BURK</name>
<comment type="similarity">
    <text evidence="2 5">Belongs to the GMC oxidoreductase family.</text>
</comment>
<dbReference type="EMBL" id="JARJLM010000455">
    <property type="protein sequence ID" value="MDF3836718.1"/>
    <property type="molecule type" value="Genomic_DNA"/>
</dbReference>
<protein>
    <submittedName>
        <fullName evidence="8">FAD-dependent oxidoreductase</fullName>
    </submittedName>
</protein>
<comment type="caution">
    <text evidence="8">The sequence shown here is derived from an EMBL/GenBank/DDBJ whole genome shotgun (WGS) entry which is preliminary data.</text>
</comment>
<evidence type="ECO:0000259" key="7">
    <source>
        <dbReference type="PROSITE" id="PS00624"/>
    </source>
</evidence>
<dbReference type="PROSITE" id="PS00623">
    <property type="entry name" value="GMC_OXRED_1"/>
    <property type="match status" value="1"/>
</dbReference>
<evidence type="ECO:0000256" key="3">
    <source>
        <dbReference type="ARBA" id="ARBA00022630"/>
    </source>
</evidence>
<evidence type="ECO:0000256" key="4">
    <source>
        <dbReference type="ARBA" id="ARBA00022827"/>
    </source>
</evidence>
<sequence length="534" mass="58280">VIGAGSAGCVVARRLSDNPACRVLLLEAGPPSEGDFWVRTPAGMGKLFQHEQLNWRYFTEPVPTLRNRRIYWPRGKTLGGSSAINGMVYIRGHREDYEHWAELGNAGWGWDDVLPYFRRAETNSRGTGTYPGTDGPLVISDPSVKHPSAFAFLEAARRNGIPTLDEFSGVEMHGAGFLQATISKGIRQSAYEAYIVPVRQRANLVVQASTLVRRIVFRDRQAAGVEVIESGHARTIAARREVIVCAGALSSPHVLMLSGIGDGSMLQRHGIATVVDSPGVGRNLQDHFVVRVQARATRESSYNNALRGWRKYWEGIRYVATRRGYLALGSSMAAAFVRSGPEVDHADLEISFRPMTFRYRATGSVEVDDYPGISASVYNMRPASRGEILLQSADPLQPPAFVPNYLGDPRDVKVMVAGLHEIRRIFATEPLASRVVSEIAPGPDFRTDEQLIDYMEREGQCAFHPAGSCMMGTGGMAVVDERLRVRGVERLRVVDASIMPTVTSGNTNAPTIMIGEKGAAMIASDAAPAREAAA</sequence>
<evidence type="ECO:0000259" key="6">
    <source>
        <dbReference type="PROSITE" id="PS00623"/>
    </source>
</evidence>
<evidence type="ECO:0000256" key="1">
    <source>
        <dbReference type="ARBA" id="ARBA00001974"/>
    </source>
</evidence>
<accession>A0ABT6AVW4</accession>
<dbReference type="InterPro" id="IPR000172">
    <property type="entry name" value="GMC_OxRdtase_N"/>
</dbReference>
<proteinExistence type="inferred from homology"/>
<dbReference type="SUPFAM" id="SSF51905">
    <property type="entry name" value="FAD/NAD(P)-binding domain"/>
    <property type="match status" value="1"/>
</dbReference>
<feature type="domain" description="Glucose-methanol-choline oxidoreductase N-terminal" evidence="7">
    <location>
        <begin position="247"/>
        <end position="261"/>
    </location>
</feature>
<reference evidence="8 9" key="1">
    <citation type="submission" date="2023-03" db="EMBL/GenBank/DDBJ databases">
        <title>Draft assemblies of triclosan tolerant bacteria isolated from returned activated sludge.</title>
        <authorList>
            <person name="Van Hamelsveld S."/>
        </authorList>
    </citation>
    <scope>NUCLEOTIDE SEQUENCE [LARGE SCALE GENOMIC DNA]</scope>
    <source>
        <strain evidence="8 9">GW210010_S58</strain>
    </source>
</reference>
<dbReference type="InterPro" id="IPR036188">
    <property type="entry name" value="FAD/NAD-bd_sf"/>
</dbReference>
<dbReference type="PIRSF" id="PIRSF000137">
    <property type="entry name" value="Alcohol_oxidase"/>
    <property type="match status" value="1"/>
</dbReference>
<dbReference type="InterPro" id="IPR012132">
    <property type="entry name" value="GMC_OxRdtase"/>
</dbReference>
<dbReference type="RefSeq" id="WP_276267115.1">
    <property type="nucleotide sequence ID" value="NZ_JARJLM010000455.1"/>
</dbReference>
<evidence type="ECO:0000256" key="2">
    <source>
        <dbReference type="ARBA" id="ARBA00010790"/>
    </source>
</evidence>
<dbReference type="Proteomes" id="UP001216674">
    <property type="component" value="Unassembled WGS sequence"/>
</dbReference>
<keyword evidence="4 5" id="KW-0274">FAD</keyword>
<dbReference type="Gene3D" id="3.50.50.60">
    <property type="entry name" value="FAD/NAD(P)-binding domain"/>
    <property type="match status" value="1"/>
</dbReference>
<organism evidence="8 9">
    <name type="scientific">Cupriavidus basilensis</name>
    <dbReference type="NCBI Taxonomy" id="68895"/>
    <lineage>
        <taxon>Bacteria</taxon>
        <taxon>Pseudomonadati</taxon>
        <taxon>Pseudomonadota</taxon>
        <taxon>Betaproteobacteria</taxon>
        <taxon>Burkholderiales</taxon>
        <taxon>Burkholderiaceae</taxon>
        <taxon>Cupriavidus</taxon>
    </lineage>
</organism>
<feature type="domain" description="Glucose-methanol-choline oxidoreductase N-terminal" evidence="6">
    <location>
        <begin position="75"/>
        <end position="98"/>
    </location>
</feature>
<dbReference type="PANTHER" id="PTHR11552">
    <property type="entry name" value="GLUCOSE-METHANOL-CHOLINE GMC OXIDOREDUCTASE"/>
    <property type="match status" value="1"/>
</dbReference>
<gene>
    <name evidence="8" type="ORF">P3W85_27735</name>
</gene>
<keyword evidence="3 5" id="KW-0285">Flavoprotein</keyword>
<keyword evidence="9" id="KW-1185">Reference proteome</keyword>
<dbReference type="Pfam" id="PF05199">
    <property type="entry name" value="GMC_oxred_C"/>
    <property type="match status" value="1"/>
</dbReference>
<evidence type="ECO:0000256" key="5">
    <source>
        <dbReference type="RuleBase" id="RU003968"/>
    </source>
</evidence>
<dbReference type="PANTHER" id="PTHR11552:SF147">
    <property type="entry name" value="CHOLINE DEHYDROGENASE, MITOCHONDRIAL"/>
    <property type="match status" value="1"/>
</dbReference>
<evidence type="ECO:0000313" key="8">
    <source>
        <dbReference type="EMBL" id="MDF3836718.1"/>
    </source>
</evidence>
<dbReference type="Gene3D" id="3.30.560.10">
    <property type="entry name" value="Glucose Oxidase, domain 3"/>
    <property type="match status" value="1"/>
</dbReference>
<dbReference type="SUPFAM" id="SSF54373">
    <property type="entry name" value="FAD-linked reductases, C-terminal domain"/>
    <property type="match status" value="1"/>
</dbReference>
<dbReference type="Pfam" id="PF00732">
    <property type="entry name" value="GMC_oxred_N"/>
    <property type="match status" value="1"/>
</dbReference>
<evidence type="ECO:0000313" key="9">
    <source>
        <dbReference type="Proteomes" id="UP001216674"/>
    </source>
</evidence>
<dbReference type="InterPro" id="IPR007867">
    <property type="entry name" value="GMC_OxRtase_C"/>
</dbReference>
<feature type="non-terminal residue" evidence="8">
    <location>
        <position position="1"/>
    </location>
</feature>
<dbReference type="PROSITE" id="PS00624">
    <property type="entry name" value="GMC_OXRED_2"/>
    <property type="match status" value="1"/>
</dbReference>